<sequence>MALQQQQETEKLVGEMLNFLETSSEDELDLEEQSKQASDLIEQKESTFPMEVNEKVEIKRSASAPKDVEEIPQNSKLPIWNTREIVTNLKKSQSLSLSPFQENAGVKQQSIWRPKFLNHVDKTTSPLSLTTDTNNNAIPKKFSTANCNDVYSQEIRKALYVDISDHPLAGSKEYYDAAQNYAIYGKDFLDFPLDLTTVMGKKSTAGRDMGTYSTTSAMGQSLAVGGGYSLSDSANHQMEAHNFGKSQINTSMSGYGISTTTSPAAATLNSTAATFYQLGSCITSQVRPVTSARASNSSPTALGAATYGMFMGNKVTYVPTATATSGASTMLYNQHPSHGSTNFISNSLANAALTASPAILYSNPMLTSAAQHYLNAFIKETHMMNNANNSGNPSQISSSTIYERLVYAQMLQQQIYHQSQQQQQAAMVGAMLHKQRVNAAAIAAAANAARHTATAGTNQGQSGIQSVSNSTASGTSSSLNTCSRQASAAANTTHLPNQTAVKASISEESSSVSKDQ</sequence>
<evidence type="ECO:0000256" key="1">
    <source>
        <dbReference type="SAM" id="MobiDB-lite"/>
    </source>
</evidence>
<protein>
    <submittedName>
        <fullName evidence="2">Uncharacterized protein</fullName>
    </submittedName>
</protein>
<dbReference type="AlphaFoldDB" id="A0A1I8MS64"/>
<dbReference type="EnsemblMetazoa" id="MDOA007928-RA">
    <property type="protein sequence ID" value="MDOA007928-PA"/>
    <property type="gene ID" value="MDOA007928"/>
</dbReference>
<proteinExistence type="predicted"/>
<dbReference type="VEuPathDB" id="VectorBase:MDOMA2_018502"/>
<feature type="compositionally biased region" description="Low complexity" evidence="1">
    <location>
        <begin position="466"/>
        <end position="481"/>
    </location>
</feature>
<reference evidence="2" key="1">
    <citation type="submission" date="2020-05" db="UniProtKB">
        <authorList>
            <consortium name="EnsemblMetazoa"/>
        </authorList>
    </citation>
    <scope>IDENTIFICATION</scope>
    <source>
        <strain evidence="2">Aabys</strain>
    </source>
</reference>
<feature type="region of interest" description="Disordered" evidence="1">
    <location>
        <begin position="454"/>
        <end position="516"/>
    </location>
</feature>
<dbReference type="VEuPathDB" id="VectorBase:MDOA007928"/>
<dbReference type="OrthoDB" id="8036466at2759"/>
<accession>A0A1I8MS64</accession>
<feature type="compositionally biased region" description="Polar residues" evidence="1">
    <location>
        <begin position="482"/>
        <end position="499"/>
    </location>
</feature>
<gene>
    <name evidence="2" type="primary">101892630</name>
</gene>
<organism evidence="2">
    <name type="scientific">Musca domestica</name>
    <name type="common">House fly</name>
    <dbReference type="NCBI Taxonomy" id="7370"/>
    <lineage>
        <taxon>Eukaryota</taxon>
        <taxon>Metazoa</taxon>
        <taxon>Ecdysozoa</taxon>
        <taxon>Arthropoda</taxon>
        <taxon>Hexapoda</taxon>
        <taxon>Insecta</taxon>
        <taxon>Pterygota</taxon>
        <taxon>Neoptera</taxon>
        <taxon>Endopterygota</taxon>
        <taxon>Diptera</taxon>
        <taxon>Brachycera</taxon>
        <taxon>Muscomorpha</taxon>
        <taxon>Muscoidea</taxon>
        <taxon>Muscidae</taxon>
        <taxon>Musca</taxon>
    </lineage>
</organism>
<name>A0A1I8MS64_MUSDO</name>
<evidence type="ECO:0000313" key="2">
    <source>
        <dbReference type="EnsemblMetazoa" id="MDOA007928-PA"/>
    </source>
</evidence>
<feature type="compositionally biased region" description="Low complexity" evidence="1">
    <location>
        <begin position="500"/>
        <end position="516"/>
    </location>
</feature>